<proteinExistence type="predicted"/>
<dbReference type="InterPro" id="IPR036673">
    <property type="entry name" value="Cyanovirin-N_sf"/>
</dbReference>
<evidence type="ECO:0000313" key="3">
    <source>
        <dbReference type="EMBL" id="KAJ5724823.1"/>
    </source>
</evidence>
<dbReference type="SMART" id="SM01111">
    <property type="entry name" value="CVNH"/>
    <property type="match status" value="1"/>
</dbReference>
<evidence type="ECO:0000313" key="4">
    <source>
        <dbReference type="Proteomes" id="UP001215712"/>
    </source>
</evidence>
<dbReference type="SUPFAM" id="SSF51322">
    <property type="entry name" value="Cyanovirin-N"/>
    <property type="match status" value="1"/>
</dbReference>
<dbReference type="EMBL" id="JAQJAN010000008">
    <property type="protein sequence ID" value="KAJ5724823.1"/>
    <property type="molecule type" value="Genomic_DNA"/>
</dbReference>
<gene>
    <name evidence="3" type="ORF">N7493_006551</name>
</gene>
<name>A0AAD6HLI2_9EURO</name>
<sequence length="124" mass="13483">MQFSLKSLGMLSLFVIAVSGASKFAETCENIEAYGSTLRADCRVNENGELQPSTLDLNRCIKNGKGSLKCGKNGNYQASCINCSIRGNNELECMCRNADKDHRFVSAHVDLNNCISNDHGELGC</sequence>
<protein>
    <recommendedName>
        <fullName evidence="2">Cyanovirin-N domain-containing protein</fullName>
    </recommendedName>
</protein>
<accession>A0AAD6HLI2</accession>
<feature type="domain" description="Cyanovirin-N" evidence="2">
    <location>
        <begin position="23"/>
        <end position="124"/>
    </location>
</feature>
<keyword evidence="4" id="KW-1185">Reference proteome</keyword>
<dbReference type="Gene3D" id="2.30.60.10">
    <property type="entry name" value="Cyanovirin-N"/>
    <property type="match status" value="1"/>
</dbReference>
<dbReference type="Proteomes" id="UP001215712">
    <property type="component" value="Unassembled WGS sequence"/>
</dbReference>
<evidence type="ECO:0000259" key="2">
    <source>
        <dbReference type="SMART" id="SM01111"/>
    </source>
</evidence>
<dbReference type="Pfam" id="PF08881">
    <property type="entry name" value="CVNH"/>
    <property type="match status" value="1"/>
</dbReference>
<evidence type="ECO:0000256" key="1">
    <source>
        <dbReference type="SAM" id="SignalP"/>
    </source>
</evidence>
<reference evidence="3" key="2">
    <citation type="submission" date="2023-01" db="EMBL/GenBank/DDBJ databases">
        <authorList>
            <person name="Petersen C."/>
        </authorList>
    </citation>
    <scope>NUCLEOTIDE SEQUENCE</scope>
    <source>
        <strain evidence="3">IBT 17514</strain>
    </source>
</reference>
<dbReference type="InterPro" id="IPR011058">
    <property type="entry name" value="Cyanovirin-N"/>
</dbReference>
<keyword evidence="1" id="KW-0732">Signal</keyword>
<comment type="caution">
    <text evidence="3">The sequence shown here is derived from an EMBL/GenBank/DDBJ whole genome shotgun (WGS) entry which is preliminary data.</text>
</comment>
<feature type="signal peptide" evidence="1">
    <location>
        <begin position="1"/>
        <end position="20"/>
    </location>
</feature>
<dbReference type="AlphaFoldDB" id="A0AAD6HLI2"/>
<organism evidence="3 4">
    <name type="scientific">Penicillium malachiteum</name>
    <dbReference type="NCBI Taxonomy" id="1324776"/>
    <lineage>
        <taxon>Eukaryota</taxon>
        <taxon>Fungi</taxon>
        <taxon>Dikarya</taxon>
        <taxon>Ascomycota</taxon>
        <taxon>Pezizomycotina</taxon>
        <taxon>Eurotiomycetes</taxon>
        <taxon>Eurotiomycetidae</taxon>
        <taxon>Eurotiales</taxon>
        <taxon>Aspergillaceae</taxon>
        <taxon>Penicillium</taxon>
    </lineage>
</organism>
<reference evidence="3" key="1">
    <citation type="journal article" date="2023" name="IMA Fungus">
        <title>Comparative genomic study of the Penicillium genus elucidates a diverse pangenome and 15 lateral gene transfer events.</title>
        <authorList>
            <person name="Petersen C."/>
            <person name="Sorensen T."/>
            <person name="Nielsen M.R."/>
            <person name="Sondergaard T.E."/>
            <person name="Sorensen J.L."/>
            <person name="Fitzpatrick D.A."/>
            <person name="Frisvad J.C."/>
            <person name="Nielsen K.L."/>
        </authorList>
    </citation>
    <scope>NUCLEOTIDE SEQUENCE</scope>
    <source>
        <strain evidence="3">IBT 17514</strain>
    </source>
</reference>
<feature type="chain" id="PRO_5041982957" description="Cyanovirin-N domain-containing protein" evidence="1">
    <location>
        <begin position="21"/>
        <end position="124"/>
    </location>
</feature>